<dbReference type="Proteomes" id="UP001583177">
    <property type="component" value="Unassembled WGS sequence"/>
</dbReference>
<name>A0ABR3W131_9PEZI</name>
<feature type="transmembrane region" description="Helical" evidence="7">
    <location>
        <begin position="247"/>
        <end position="270"/>
    </location>
</feature>
<evidence type="ECO:0000256" key="3">
    <source>
        <dbReference type="ARBA" id="ARBA00022989"/>
    </source>
</evidence>
<evidence type="ECO:0000313" key="10">
    <source>
        <dbReference type="Proteomes" id="UP001583177"/>
    </source>
</evidence>
<sequence length="378" mass="41345">METPNMFHDPHDSGPAILGATWALTAAAIIVIALRFYVRQKVAHGLKDHDWVMLVALVLQIASQACITEAHKYGLGKHDEYLIMDPTMAWINILKWIYISTVPGVLASIAARISITLLLISLFGTKIWLKRWLIATTSLVAVLGTLSIIVTWAQVSPVEGLWNPLLPARRWDPMVQLSMVYLSGSVFALTDLTFVLFPILIIGNLNMPLQRRLGLCALMAGSLFSMVACVMRIVTAHESTIHETALGMLWAGLEQCLVIILGSAPTLPALRQMNLGFLRSFGTSLTSLVDLRSHWRRGHGSSSKPGGQASGSARSSGDEKAPSNAVVCERVPPPAAFDLEAARRTPSAESRNLYDSYEVMPDDYLGTRCDPPQHPART</sequence>
<feature type="transmembrane region" description="Helical" evidence="7">
    <location>
        <begin position="16"/>
        <end position="38"/>
    </location>
</feature>
<organism evidence="9 10">
    <name type="scientific">Diaporthe australafricana</name>
    <dbReference type="NCBI Taxonomy" id="127596"/>
    <lineage>
        <taxon>Eukaryota</taxon>
        <taxon>Fungi</taxon>
        <taxon>Dikarya</taxon>
        <taxon>Ascomycota</taxon>
        <taxon>Pezizomycotina</taxon>
        <taxon>Sordariomycetes</taxon>
        <taxon>Sordariomycetidae</taxon>
        <taxon>Diaporthales</taxon>
        <taxon>Diaporthaceae</taxon>
        <taxon>Diaporthe</taxon>
    </lineage>
</organism>
<dbReference type="PANTHER" id="PTHR33048:SF155">
    <property type="entry name" value="INTEGRAL MEMBRANE PROTEIN"/>
    <property type="match status" value="1"/>
</dbReference>
<evidence type="ECO:0000256" key="1">
    <source>
        <dbReference type="ARBA" id="ARBA00004141"/>
    </source>
</evidence>
<keyword evidence="2 7" id="KW-0812">Transmembrane</keyword>
<evidence type="ECO:0000256" key="6">
    <source>
        <dbReference type="SAM" id="MobiDB-lite"/>
    </source>
</evidence>
<evidence type="ECO:0000256" key="7">
    <source>
        <dbReference type="SAM" id="Phobius"/>
    </source>
</evidence>
<dbReference type="PANTHER" id="PTHR33048">
    <property type="entry name" value="PTH11-LIKE INTEGRAL MEMBRANE PROTEIN (AFU_ORTHOLOGUE AFUA_5G11245)"/>
    <property type="match status" value="1"/>
</dbReference>
<dbReference type="Pfam" id="PF20684">
    <property type="entry name" value="Fung_rhodopsin"/>
    <property type="match status" value="1"/>
</dbReference>
<evidence type="ECO:0000256" key="4">
    <source>
        <dbReference type="ARBA" id="ARBA00023136"/>
    </source>
</evidence>
<feature type="transmembrane region" description="Helical" evidence="7">
    <location>
        <begin position="213"/>
        <end position="235"/>
    </location>
</feature>
<feature type="compositionally biased region" description="Low complexity" evidence="6">
    <location>
        <begin position="300"/>
        <end position="315"/>
    </location>
</feature>
<feature type="transmembrane region" description="Helical" evidence="7">
    <location>
        <begin position="93"/>
        <end position="120"/>
    </location>
</feature>
<keyword evidence="10" id="KW-1185">Reference proteome</keyword>
<reference evidence="9 10" key="1">
    <citation type="journal article" date="2024" name="IMA Fungus">
        <title>IMA Genome - F19 : A genome assembly and annotation guide to empower mycologists, including annotated draft genome sequences of Ceratocystis pirilliformis, Diaporthe australafricana, Fusarium ophioides, Paecilomyces lecythidis, and Sporothrix stenoceras.</title>
        <authorList>
            <person name="Aylward J."/>
            <person name="Wilson A.M."/>
            <person name="Visagie C.M."/>
            <person name="Spraker J."/>
            <person name="Barnes I."/>
            <person name="Buitendag C."/>
            <person name="Ceriani C."/>
            <person name="Del Mar Angel L."/>
            <person name="du Plessis D."/>
            <person name="Fuchs T."/>
            <person name="Gasser K."/>
            <person name="Kramer D."/>
            <person name="Li W."/>
            <person name="Munsamy K."/>
            <person name="Piso A."/>
            <person name="Price J.L."/>
            <person name="Sonnekus B."/>
            <person name="Thomas C."/>
            <person name="van der Nest A."/>
            <person name="van Dijk A."/>
            <person name="van Heerden A."/>
            <person name="van Vuuren N."/>
            <person name="Yilmaz N."/>
            <person name="Duong T.A."/>
            <person name="van der Merwe N.A."/>
            <person name="Wingfield M.J."/>
            <person name="Wingfield B.D."/>
        </authorList>
    </citation>
    <scope>NUCLEOTIDE SEQUENCE [LARGE SCALE GENOMIC DNA]</scope>
    <source>
        <strain evidence="9 10">CMW 18300</strain>
    </source>
</reference>
<comment type="subcellular location">
    <subcellularLocation>
        <location evidence="1">Membrane</location>
        <topology evidence="1">Multi-pass membrane protein</topology>
    </subcellularLocation>
</comment>
<evidence type="ECO:0000256" key="5">
    <source>
        <dbReference type="ARBA" id="ARBA00038359"/>
    </source>
</evidence>
<comment type="caution">
    <text evidence="9">The sequence shown here is derived from an EMBL/GenBank/DDBJ whole genome shotgun (WGS) entry which is preliminary data.</text>
</comment>
<evidence type="ECO:0000256" key="2">
    <source>
        <dbReference type="ARBA" id="ARBA00022692"/>
    </source>
</evidence>
<feature type="domain" description="Rhodopsin" evidence="8">
    <location>
        <begin position="34"/>
        <end position="270"/>
    </location>
</feature>
<evidence type="ECO:0000259" key="8">
    <source>
        <dbReference type="Pfam" id="PF20684"/>
    </source>
</evidence>
<evidence type="ECO:0000313" key="9">
    <source>
        <dbReference type="EMBL" id="KAL1850212.1"/>
    </source>
</evidence>
<proteinExistence type="inferred from homology"/>
<feature type="transmembrane region" description="Helical" evidence="7">
    <location>
        <begin position="175"/>
        <end position="201"/>
    </location>
</feature>
<keyword evidence="3 7" id="KW-1133">Transmembrane helix</keyword>
<protein>
    <recommendedName>
        <fullName evidence="8">Rhodopsin domain-containing protein</fullName>
    </recommendedName>
</protein>
<feature type="transmembrane region" description="Helical" evidence="7">
    <location>
        <begin position="132"/>
        <end position="155"/>
    </location>
</feature>
<keyword evidence="4 7" id="KW-0472">Membrane</keyword>
<dbReference type="InterPro" id="IPR049326">
    <property type="entry name" value="Rhodopsin_dom_fungi"/>
</dbReference>
<dbReference type="InterPro" id="IPR052337">
    <property type="entry name" value="SAT4-like"/>
</dbReference>
<dbReference type="EMBL" id="JAWRVE010000189">
    <property type="protein sequence ID" value="KAL1850212.1"/>
    <property type="molecule type" value="Genomic_DNA"/>
</dbReference>
<feature type="transmembrane region" description="Helical" evidence="7">
    <location>
        <begin position="50"/>
        <end position="73"/>
    </location>
</feature>
<comment type="similarity">
    <text evidence="5">Belongs to the SAT4 family.</text>
</comment>
<feature type="region of interest" description="Disordered" evidence="6">
    <location>
        <begin position="296"/>
        <end position="327"/>
    </location>
</feature>
<gene>
    <name evidence="9" type="ORF">Daus18300_013012</name>
</gene>
<accession>A0ABR3W131</accession>